<accession>A0A6P8KST9</accession>
<feature type="region of interest" description="Disordered" evidence="1">
    <location>
        <begin position="61"/>
        <end position="91"/>
    </location>
</feature>
<name>A0A6P8KST9_DROMA</name>
<dbReference type="RefSeq" id="XP_033166321.1">
    <property type="nucleotide sequence ID" value="XM_033310430.1"/>
</dbReference>
<keyword evidence="2" id="KW-1185">Reference proteome</keyword>
<sequence>MGNIFGLRRQDSTDNPMENHNDIYYESENYSLRRTIPDEDGNIFVRHEIIHAAWRNPAPIRSESHHRSTRPGFGGHYSSVQPIYEDLDPDEGVEDLNYVY</sequence>
<reference evidence="3" key="1">
    <citation type="submission" date="2025-08" db="UniProtKB">
        <authorList>
            <consortium name="RefSeq"/>
        </authorList>
    </citation>
    <scope>IDENTIFICATION</scope>
    <source>
        <strain evidence="3">Mau12</strain>
        <tissue evidence="3">Whole Body</tissue>
    </source>
</reference>
<evidence type="ECO:0000313" key="2">
    <source>
        <dbReference type="Proteomes" id="UP000515162"/>
    </source>
</evidence>
<dbReference type="GeneID" id="117144969"/>
<organism evidence="2 3">
    <name type="scientific">Drosophila mauritiana</name>
    <name type="common">Fruit fly</name>
    <dbReference type="NCBI Taxonomy" id="7226"/>
    <lineage>
        <taxon>Eukaryota</taxon>
        <taxon>Metazoa</taxon>
        <taxon>Ecdysozoa</taxon>
        <taxon>Arthropoda</taxon>
        <taxon>Hexapoda</taxon>
        <taxon>Insecta</taxon>
        <taxon>Pterygota</taxon>
        <taxon>Neoptera</taxon>
        <taxon>Endopterygota</taxon>
        <taxon>Diptera</taxon>
        <taxon>Brachycera</taxon>
        <taxon>Muscomorpha</taxon>
        <taxon>Ephydroidea</taxon>
        <taxon>Drosophilidae</taxon>
        <taxon>Drosophila</taxon>
        <taxon>Sophophora</taxon>
    </lineage>
</organism>
<dbReference type="Proteomes" id="UP000515162">
    <property type="component" value="Chromosome 3R"/>
</dbReference>
<evidence type="ECO:0000256" key="1">
    <source>
        <dbReference type="SAM" id="MobiDB-lite"/>
    </source>
</evidence>
<dbReference type="AlphaFoldDB" id="A0A6P8KST9"/>
<protein>
    <submittedName>
        <fullName evidence="3">Uncharacterized protein LOC117144969</fullName>
    </submittedName>
</protein>
<evidence type="ECO:0000313" key="3">
    <source>
        <dbReference type="RefSeq" id="XP_033166321.1"/>
    </source>
</evidence>
<proteinExistence type="predicted"/>
<gene>
    <name evidence="3" type="primary">LOC117144969</name>
</gene>